<keyword evidence="4" id="KW-0378">Hydrolase</keyword>
<evidence type="ECO:0000313" key="4">
    <source>
        <dbReference type="EMBL" id="RFU88051.1"/>
    </source>
</evidence>
<dbReference type="InterPro" id="IPR012338">
    <property type="entry name" value="Beta-lactam/transpept-like"/>
</dbReference>
<dbReference type="RefSeq" id="WP_128554446.1">
    <property type="nucleotide sequence ID" value="NZ_QUAK01000018.1"/>
</dbReference>
<dbReference type="Pfam" id="PF00144">
    <property type="entry name" value="Beta-lactamase"/>
    <property type="match status" value="1"/>
</dbReference>
<gene>
    <name evidence="4" type="ORF">DY218_03725</name>
</gene>
<feature type="domain" description="Beta-lactamase-related" evidence="3">
    <location>
        <begin position="52"/>
        <end position="349"/>
    </location>
</feature>
<proteinExistence type="predicted"/>
<feature type="signal peptide" evidence="2">
    <location>
        <begin position="1"/>
        <end position="29"/>
    </location>
</feature>
<comment type="caution">
    <text evidence="4">The sequence shown here is derived from an EMBL/GenBank/DDBJ whole genome shotgun (WGS) entry which is preliminary data.</text>
</comment>
<keyword evidence="5" id="KW-1185">Reference proteome</keyword>
<dbReference type="Gene3D" id="3.40.710.10">
    <property type="entry name" value="DD-peptidase/beta-lactamase superfamily"/>
    <property type="match status" value="1"/>
</dbReference>
<dbReference type="PANTHER" id="PTHR46825">
    <property type="entry name" value="D-ALANYL-D-ALANINE-CARBOXYPEPTIDASE/ENDOPEPTIDASE AMPH"/>
    <property type="match status" value="1"/>
</dbReference>
<dbReference type="InterPro" id="IPR050491">
    <property type="entry name" value="AmpC-like"/>
</dbReference>
<protein>
    <submittedName>
        <fullName evidence="4">Class A beta-lactamase-related serine hydrolase</fullName>
    </submittedName>
</protein>
<dbReference type="Proteomes" id="UP000263094">
    <property type="component" value="Unassembled WGS sequence"/>
</dbReference>
<evidence type="ECO:0000313" key="5">
    <source>
        <dbReference type="Proteomes" id="UP000263094"/>
    </source>
</evidence>
<dbReference type="AlphaFoldDB" id="A0A372MAX5"/>
<evidence type="ECO:0000256" key="2">
    <source>
        <dbReference type="SAM" id="SignalP"/>
    </source>
</evidence>
<dbReference type="SUPFAM" id="SSF56601">
    <property type="entry name" value="beta-lactamase/transpeptidase-like"/>
    <property type="match status" value="1"/>
</dbReference>
<feature type="compositionally biased region" description="Basic and acidic residues" evidence="1">
    <location>
        <begin position="80"/>
        <end position="89"/>
    </location>
</feature>
<dbReference type="OrthoDB" id="5177574at2"/>
<keyword evidence="2" id="KW-0732">Signal</keyword>
<dbReference type="PANTHER" id="PTHR46825:SF7">
    <property type="entry name" value="D-ALANYL-D-ALANINE CARBOXYPEPTIDASE"/>
    <property type="match status" value="1"/>
</dbReference>
<evidence type="ECO:0000256" key="1">
    <source>
        <dbReference type="SAM" id="MobiDB-lite"/>
    </source>
</evidence>
<sequence>MSARTTTALVGTTTAAALAVGLLAAPAAAAESPATDHHHRATRSAMDATVRDGTPGVIGRATDRHGTWSGTSGVGDLETGDPRGTDERYRTGSVTKTFVATVLLQLEAEGSVDLDDTVERRLPGLVRGHGHDGGRVTIRQLLNHTSGIYDYLADDDFARATARPDGFFKNRYVTWSPEQLVAIAMRHRPDFTPGTDWRYSNTNYLLAGLIIERATGRPYGDEVRRRIIEPLGLHATTLPGTDPLVPRPSSRAYSKLAEDATGPTYDVTEFNPSSAWADGELISTAADLNRFYSALLRGRLLPERQLAAMKTTVPVGEERPGASYGLGLSHRKLSCGRQVWGHSGGILGSVSDAVTTEHGGHSFAFNLNGDWNGEGGELIEAEYCGK</sequence>
<reference evidence="4 5" key="1">
    <citation type="submission" date="2018-08" db="EMBL/GenBank/DDBJ databases">
        <title>Isolation, diversity and antifungal activity of Actinobacteria from wheat.</title>
        <authorList>
            <person name="Han C."/>
        </authorList>
    </citation>
    <scope>NUCLEOTIDE SEQUENCE [LARGE SCALE GENOMIC DNA]</scope>
    <source>
        <strain evidence="4 5">NEAU-YY421</strain>
    </source>
</reference>
<accession>A0A372MAX5</accession>
<dbReference type="EMBL" id="QUAK01000018">
    <property type="protein sequence ID" value="RFU88051.1"/>
    <property type="molecule type" value="Genomic_DNA"/>
</dbReference>
<feature type="region of interest" description="Disordered" evidence="1">
    <location>
        <begin position="50"/>
        <end position="89"/>
    </location>
</feature>
<dbReference type="GO" id="GO:0016787">
    <property type="term" value="F:hydrolase activity"/>
    <property type="evidence" value="ECO:0007669"/>
    <property type="project" value="UniProtKB-KW"/>
</dbReference>
<evidence type="ECO:0000259" key="3">
    <source>
        <dbReference type="Pfam" id="PF00144"/>
    </source>
</evidence>
<dbReference type="InterPro" id="IPR001466">
    <property type="entry name" value="Beta-lactam-related"/>
</dbReference>
<name>A0A372MAX5_9ACTN</name>
<feature type="chain" id="PRO_5016861663" evidence="2">
    <location>
        <begin position="30"/>
        <end position="386"/>
    </location>
</feature>
<organism evidence="4 5">
    <name type="scientific">Streptomyces triticagri</name>
    <dbReference type="NCBI Taxonomy" id="2293568"/>
    <lineage>
        <taxon>Bacteria</taxon>
        <taxon>Bacillati</taxon>
        <taxon>Actinomycetota</taxon>
        <taxon>Actinomycetes</taxon>
        <taxon>Kitasatosporales</taxon>
        <taxon>Streptomycetaceae</taxon>
        <taxon>Streptomyces</taxon>
    </lineage>
</organism>